<organism evidence="3 4">
    <name type="scientific">Dipteronia dyeriana</name>
    <dbReference type="NCBI Taxonomy" id="168575"/>
    <lineage>
        <taxon>Eukaryota</taxon>
        <taxon>Viridiplantae</taxon>
        <taxon>Streptophyta</taxon>
        <taxon>Embryophyta</taxon>
        <taxon>Tracheophyta</taxon>
        <taxon>Spermatophyta</taxon>
        <taxon>Magnoliopsida</taxon>
        <taxon>eudicotyledons</taxon>
        <taxon>Gunneridae</taxon>
        <taxon>Pentapetalae</taxon>
        <taxon>rosids</taxon>
        <taxon>malvids</taxon>
        <taxon>Sapindales</taxon>
        <taxon>Sapindaceae</taxon>
        <taxon>Hippocastanoideae</taxon>
        <taxon>Acereae</taxon>
        <taxon>Dipteronia</taxon>
    </lineage>
</organism>
<reference evidence="3" key="1">
    <citation type="journal article" date="2023" name="Plant J.">
        <title>Genome sequences and population genomics provide insights into the demographic history, inbreeding, and mutation load of two 'living fossil' tree species of Dipteronia.</title>
        <authorList>
            <person name="Feng Y."/>
            <person name="Comes H.P."/>
            <person name="Chen J."/>
            <person name="Zhu S."/>
            <person name="Lu R."/>
            <person name="Zhang X."/>
            <person name="Li P."/>
            <person name="Qiu J."/>
            <person name="Olsen K.M."/>
            <person name="Qiu Y."/>
        </authorList>
    </citation>
    <scope>NUCLEOTIDE SEQUENCE</scope>
    <source>
        <strain evidence="3">KIB01</strain>
    </source>
</reference>
<sequence length="90" mass="10780">MWGYLEAHVLKAIWLFKSQLFNDFLNAIFFSSPTIALIVVVFLDNNVDYKDSSRGRGLPWWVKFRTFKEDNRNEEFYILPFNLNHFFPPS</sequence>
<comment type="caution">
    <text evidence="3">The sequence shown here is derived from an EMBL/GenBank/DDBJ whole genome shotgun (WGS) entry which is preliminary data.</text>
</comment>
<evidence type="ECO:0000256" key="1">
    <source>
        <dbReference type="ARBA" id="ARBA00008821"/>
    </source>
</evidence>
<keyword evidence="2" id="KW-1133">Transmembrane helix</keyword>
<dbReference type="PANTHER" id="PTHR11119">
    <property type="entry name" value="XANTHINE-URACIL / VITAMIN C PERMEASE FAMILY MEMBER"/>
    <property type="match status" value="1"/>
</dbReference>
<keyword evidence="2" id="KW-0472">Membrane</keyword>
<evidence type="ECO:0000256" key="2">
    <source>
        <dbReference type="SAM" id="Phobius"/>
    </source>
</evidence>
<dbReference type="EMBL" id="JANJYI010000008">
    <property type="protein sequence ID" value="KAK2638640.1"/>
    <property type="molecule type" value="Genomic_DNA"/>
</dbReference>
<proteinExistence type="inferred from homology"/>
<feature type="transmembrane region" description="Helical" evidence="2">
    <location>
        <begin position="24"/>
        <end position="43"/>
    </location>
</feature>
<keyword evidence="2" id="KW-0812">Transmembrane</keyword>
<accession>A0AAD9WQJ2</accession>
<protein>
    <submittedName>
        <fullName evidence="3">Uncharacterized protein</fullName>
    </submittedName>
</protein>
<gene>
    <name evidence="3" type="ORF">Ddye_026435</name>
</gene>
<evidence type="ECO:0000313" key="3">
    <source>
        <dbReference type="EMBL" id="KAK2638640.1"/>
    </source>
</evidence>
<dbReference type="Proteomes" id="UP001280121">
    <property type="component" value="Unassembled WGS sequence"/>
</dbReference>
<comment type="similarity">
    <text evidence="1">Belongs to the nucleobase:cation symporter-2 (NCS2) (TC 2.A.40) family.</text>
</comment>
<keyword evidence="4" id="KW-1185">Reference proteome</keyword>
<name>A0AAD9WQJ2_9ROSI</name>
<evidence type="ECO:0000313" key="4">
    <source>
        <dbReference type="Proteomes" id="UP001280121"/>
    </source>
</evidence>
<dbReference type="AlphaFoldDB" id="A0AAD9WQJ2"/>